<feature type="region of interest" description="Disordered" evidence="1">
    <location>
        <begin position="230"/>
        <end position="371"/>
    </location>
</feature>
<evidence type="ECO:0000313" key="3">
    <source>
        <dbReference type="Proteomes" id="UP000800200"/>
    </source>
</evidence>
<feature type="compositionally biased region" description="Basic residues" evidence="1">
    <location>
        <begin position="255"/>
        <end position="265"/>
    </location>
</feature>
<feature type="compositionally biased region" description="Basic and acidic residues" evidence="1">
    <location>
        <begin position="266"/>
        <end position="293"/>
    </location>
</feature>
<feature type="region of interest" description="Disordered" evidence="1">
    <location>
        <begin position="595"/>
        <end position="614"/>
    </location>
</feature>
<feature type="region of interest" description="Disordered" evidence="1">
    <location>
        <begin position="58"/>
        <end position="87"/>
    </location>
</feature>
<organism evidence="2 3">
    <name type="scientific">Zopfia rhizophila CBS 207.26</name>
    <dbReference type="NCBI Taxonomy" id="1314779"/>
    <lineage>
        <taxon>Eukaryota</taxon>
        <taxon>Fungi</taxon>
        <taxon>Dikarya</taxon>
        <taxon>Ascomycota</taxon>
        <taxon>Pezizomycotina</taxon>
        <taxon>Dothideomycetes</taxon>
        <taxon>Dothideomycetes incertae sedis</taxon>
        <taxon>Zopfiaceae</taxon>
        <taxon>Zopfia</taxon>
    </lineage>
</organism>
<protein>
    <submittedName>
        <fullName evidence="2">Uncharacterized protein</fullName>
    </submittedName>
</protein>
<accession>A0A6A6EHT2</accession>
<feature type="region of interest" description="Disordered" evidence="1">
    <location>
        <begin position="185"/>
        <end position="218"/>
    </location>
</feature>
<sequence>MLPPRLKLPLRPCHPSWSTIQVCWASDVPGDSPQIKLGRRRQTLVAGRISAQASSDVPKINIATAPSISTSTDTPKDQKQEPTTTKTRWWKPIWGNISSSDLEQPAASMSNGQQGSSVVEIGAREPTNTDKTSHSASLKIRRYASVKGSAPPRKRIGKPVSGIGSLTRMKQRSVECSRLDQFRKDKDTVEKQRSHIARKHRRELTTRGHSSRDTERELRRLRQKVQRMQLALDSKSLKLKSMQRDLAVPSEKPPPTRRRRGARKREKAENEEPQADLRQHATVDTQRFPKESDPQPVPEKPNVMSPARAQNEYLLREISKARNTDKKNETPTDGRHPRDTIQTHLLQEPGVQVTTNSKGHRVSRRPHAARKVAVSIPTHANKESRIRNVQSQKPIIRSIESDAKSESETWWLDLMRRKASGRARLQRLEIQHGHQRQLEFSTSTLPANATRTDSDRYKKSSLRTADPAQELNFKASSQLGEATDSQEGRTQTLNGHQEKPNLRIMRSSAVEQPGRPKAAKNTSAERTPEIDFANKTALNDPSTKGTSTKETQKDEPPAREVLTESAPEKEASTDESPEWSDQSLLEELFPEASTYIQPHTPIPQRKSYPKLSLPDENPIIRKQVSTPQKSRRQRILESFQNRGEDITVLQLINCSTELSESDFRRLLPKGKHIESWVRDGEFYNIIPGRDPVSLERLPFYYLLFWTPASALAYQNNAARLHKLTALHQPSSIFSAIPPPKGFLEDGEDINAAMSNYVLKPTNLKFNLNMVMQPYTPTLRALIEQGGYKPIVPSVSDDGKQVWKVLLHIEGYEPSQMDLYHTLFRDGYNRGITWPFQNGAKGIHKLRDLVDFKRRLKSSDTRPSGRILDQQFDDWNAFNGLSPTPDYADERSVNQLLMYRLYNRWIIEFEDKDYAMRFARMYHRRVLPRPREDFMTWRDTEEVRTCNAEFLW</sequence>
<feature type="compositionally biased region" description="Basic and acidic residues" evidence="1">
    <location>
        <begin position="203"/>
        <end position="218"/>
    </location>
</feature>
<feature type="region of interest" description="Disordered" evidence="1">
    <location>
        <begin position="434"/>
        <end position="581"/>
    </location>
</feature>
<reference evidence="2" key="1">
    <citation type="journal article" date="2020" name="Stud. Mycol.">
        <title>101 Dothideomycetes genomes: a test case for predicting lifestyles and emergence of pathogens.</title>
        <authorList>
            <person name="Haridas S."/>
            <person name="Albert R."/>
            <person name="Binder M."/>
            <person name="Bloem J."/>
            <person name="Labutti K."/>
            <person name="Salamov A."/>
            <person name="Andreopoulos B."/>
            <person name="Baker S."/>
            <person name="Barry K."/>
            <person name="Bills G."/>
            <person name="Bluhm B."/>
            <person name="Cannon C."/>
            <person name="Castanera R."/>
            <person name="Culley D."/>
            <person name="Daum C."/>
            <person name="Ezra D."/>
            <person name="Gonzalez J."/>
            <person name="Henrissat B."/>
            <person name="Kuo A."/>
            <person name="Liang C."/>
            <person name="Lipzen A."/>
            <person name="Lutzoni F."/>
            <person name="Magnuson J."/>
            <person name="Mondo S."/>
            <person name="Nolan M."/>
            <person name="Ohm R."/>
            <person name="Pangilinan J."/>
            <person name="Park H.-J."/>
            <person name="Ramirez L."/>
            <person name="Alfaro M."/>
            <person name="Sun H."/>
            <person name="Tritt A."/>
            <person name="Yoshinaga Y."/>
            <person name="Zwiers L.-H."/>
            <person name="Turgeon B."/>
            <person name="Goodwin S."/>
            <person name="Spatafora J."/>
            <person name="Crous P."/>
            <person name="Grigoriev I."/>
        </authorList>
    </citation>
    <scope>NUCLEOTIDE SEQUENCE</scope>
    <source>
        <strain evidence="2">CBS 207.26</strain>
    </source>
</reference>
<feature type="compositionally biased region" description="Polar residues" evidence="1">
    <location>
        <begin position="64"/>
        <end position="73"/>
    </location>
</feature>
<dbReference type="OrthoDB" id="5332316at2759"/>
<evidence type="ECO:0000256" key="1">
    <source>
        <dbReference type="SAM" id="MobiDB-lite"/>
    </source>
</evidence>
<proteinExistence type="predicted"/>
<feature type="compositionally biased region" description="Polar residues" evidence="1">
    <location>
        <begin position="438"/>
        <end position="451"/>
    </location>
</feature>
<dbReference type="EMBL" id="ML994617">
    <property type="protein sequence ID" value="KAF2190981.1"/>
    <property type="molecule type" value="Genomic_DNA"/>
</dbReference>
<feature type="compositionally biased region" description="Basic and acidic residues" evidence="1">
    <location>
        <begin position="314"/>
        <end position="341"/>
    </location>
</feature>
<evidence type="ECO:0000313" key="2">
    <source>
        <dbReference type="EMBL" id="KAF2190981.1"/>
    </source>
</evidence>
<feature type="compositionally biased region" description="Basic and acidic residues" evidence="1">
    <location>
        <begin position="550"/>
        <end position="572"/>
    </location>
</feature>
<keyword evidence="3" id="KW-1185">Reference proteome</keyword>
<dbReference type="AlphaFoldDB" id="A0A6A6EHT2"/>
<feature type="compositionally biased region" description="Basic residues" evidence="1">
    <location>
        <begin position="358"/>
        <end position="370"/>
    </location>
</feature>
<feature type="compositionally biased region" description="Polar residues" evidence="1">
    <location>
        <begin position="474"/>
        <end position="495"/>
    </location>
</feature>
<dbReference type="Proteomes" id="UP000800200">
    <property type="component" value="Unassembled WGS sequence"/>
</dbReference>
<name>A0A6A6EHT2_9PEZI</name>
<feature type="compositionally biased region" description="Polar residues" evidence="1">
    <location>
        <begin position="536"/>
        <end position="549"/>
    </location>
</feature>
<gene>
    <name evidence="2" type="ORF">K469DRAFT_361013</name>
</gene>